<dbReference type="GO" id="GO:0002250">
    <property type="term" value="P:adaptive immune response"/>
    <property type="evidence" value="ECO:0007669"/>
    <property type="project" value="UniProtKB-KW"/>
</dbReference>
<dbReference type="Pfam" id="PF07686">
    <property type="entry name" value="V-set"/>
    <property type="match status" value="1"/>
</dbReference>
<evidence type="ECO:0000256" key="1">
    <source>
        <dbReference type="ARBA" id="ARBA00022859"/>
    </source>
</evidence>
<accession>A0A8C9FX25</accession>
<dbReference type="SUPFAM" id="SSF48726">
    <property type="entry name" value="Immunoglobulin"/>
    <property type="match status" value="1"/>
</dbReference>
<name>A0A8C9FX25_PAVCR</name>
<dbReference type="InterPro" id="IPR036179">
    <property type="entry name" value="Ig-like_dom_sf"/>
</dbReference>
<dbReference type="InterPro" id="IPR013106">
    <property type="entry name" value="Ig_V-set"/>
</dbReference>
<dbReference type="PANTHER" id="PTHR23266">
    <property type="entry name" value="IMMUNOGLOBULIN HEAVY CHAIN"/>
    <property type="match status" value="1"/>
</dbReference>
<dbReference type="PROSITE" id="PS50835">
    <property type="entry name" value="IG_LIKE"/>
    <property type="match status" value="1"/>
</dbReference>
<evidence type="ECO:0000313" key="6">
    <source>
        <dbReference type="Proteomes" id="UP000694428"/>
    </source>
</evidence>
<dbReference type="AlphaFoldDB" id="A0A8C9FX25"/>
<keyword evidence="6" id="KW-1185">Reference proteome</keyword>
<keyword evidence="2" id="KW-1064">Adaptive immunity</keyword>
<dbReference type="Gene3D" id="2.60.40.10">
    <property type="entry name" value="Immunoglobulins"/>
    <property type="match status" value="1"/>
</dbReference>
<dbReference type="SMART" id="SM00406">
    <property type="entry name" value="IGv"/>
    <property type="match status" value="1"/>
</dbReference>
<dbReference type="Ensembl" id="ENSPSTT00000023496.1">
    <property type="protein sequence ID" value="ENSPSTP00000022375.1"/>
    <property type="gene ID" value="ENSPSTG00000016411.1"/>
</dbReference>
<keyword evidence="1" id="KW-0391">Immunity</keyword>
<dbReference type="Proteomes" id="UP000694428">
    <property type="component" value="Unplaced"/>
</dbReference>
<reference evidence="5" key="2">
    <citation type="submission" date="2025-09" db="UniProtKB">
        <authorList>
            <consortium name="Ensembl"/>
        </authorList>
    </citation>
    <scope>IDENTIFICATION</scope>
</reference>
<evidence type="ECO:0000256" key="2">
    <source>
        <dbReference type="ARBA" id="ARBA00023130"/>
    </source>
</evidence>
<sequence>QKCLCDSFCRSPSSVQLSCQGYGFSFESDIVQWYRQAPGSRIKWLSTFVTSSDTIFSHEVEGRATASQDDSQALSFLSLHDLFPQDTARYFCAVRTGTGNLTEL</sequence>
<organism evidence="5 6">
    <name type="scientific">Pavo cristatus</name>
    <name type="common">Indian peafowl</name>
    <name type="synonym">Blue peafowl</name>
    <dbReference type="NCBI Taxonomy" id="9049"/>
    <lineage>
        <taxon>Eukaryota</taxon>
        <taxon>Metazoa</taxon>
        <taxon>Chordata</taxon>
        <taxon>Craniata</taxon>
        <taxon>Vertebrata</taxon>
        <taxon>Euteleostomi</taxon>
        <taxon>Archelosauria</taxon>
        <taxon>Archosauria</taxon>
        <taxon>Dinosauria</taxon>
        <taxon>Saurischia</taxon>
        <taxon>Theropoda</taxon>
        <taxon>Coelurosauria</taxon>
        <taxon>Aves</taxon>
        <taxon>Neognathae</taxon>
        <taxon>Galloanserae</taxon>
        <taxon>Galliformes</taxon>
        <taxon>Phasianidae</taxon>
        <taxon>Phasianinae</taxon>
        <taxon>Pavo</taxon>
    </lineage>
</organism>
<dbReference type="GO" id="GO:0005576">
    <property type="term" value="C:extracellular region"/>
    <property type="evidence" value="ECO:0007669"/>
    <property type="project" value="UniProtKB-ARBA"/>
</dbReference>
<dbReference type="GO" id="GO:0019814">
    <property type="term" value="C:immunoglobulin complex"/>
    <property type="evidence" value="ECO:0007669"/>
    <property type="project" value="UniProtKB-KW"/>
</dbReference>
<dbReference type="InterPro" id="IPR013783">
    <property type="entry name" value="Ig-like_fold"/>
</dbReference>
<evidence type="ECO:0000256" key="3">
    <source>
        <dbReference type="ARBA" id="ARBA00043265"/>
    </source>
</evidence>
<evidence type="ECO:0000259" key="4">
    <source>
        <dbReference type="PROSITE" id="PS50835"/>
    </source>
</evidence>
<reference evidence="5" key="1">
    <citation type="submission" date="2025-08" db="UniProtKB">
        <authorList>
            <consortium name="Ensembl"/>
        </authorList>
    </citation>
    <scope>IDENTIFICATION</scope>
</reference>
<feature type="domain" description="Ig-like" evidence="4">
    <location>
        <begin position="13"/>
        <end position="102"/>
    </location>
</feature>
<dbReference type="InterPro" id="IPR007110">
    <property type="entry name" value="Ig-like_dom"/>
</dbReference>
<proteinExistence type="predicted"/>
<keyword evidence="3" id="KW-1280">Immunoglobulin</keyword>
<dbReference type="InterPro" id="IPR050199">
    <property type="entry name" value="IgHV"/>
</dbReference>
<protein>
    <recommendedName>
        <fullName evidence="4">Ig-like domain-containing protein</fullName>
    </recommendedName>
</protein>
<evidence type="ECO:0000313" key="5">
    <source>
        <dbReference type="Ensembl" id="ENSPSTP00000022375.1"/>
    </source>
</evidence>